<dbReference type="PANTHER" id="PTHR32071">
    <property type="entry name" value="TRANSCRIPTIONAL REGULATORY PROTEIN"/>
    <property type="match status" value="1"/>
</dbReference>
<dbReference type="PROSITE" id="PS00676">
    <property type="entry name" value="SIGMA54_INTERACT_2"/>
    <property type="match status" value="1"/>
</dbReference>
<organism evidence="7 8">
    <name type="scientific">Thalassotalea agarivorans</name>
    <name type="common">Thalassomonas agarivorans</name>
    <dbReference type="NCBI Taxonomy" id="349064"/>
    <lineage>
        <taxon>Bacteria</taxon>
        <taxon>Pseudomonadati</taxon>
        <taxon>Pseudomonadota</taxon>
        <taxon>Gammaproteobacteria</taxon>
        <taxon>Alteromonadales</taxon>
        <taxon>Colwelliaceae</taxon>
        <taxon>Thalassotalea</taxon>
    </lineage>
</organism>
<dbReference type="InterPro" id="IPR003018">
    <property type="entry name" value="GAF"/>
</dbReference>
<dbReference type="InterPro" id="IPR058031">
    <property type="entry name" value="AAA_lid_NorR"/>
</dbReference>
<dbReference type="InterPro" id="IPR025662">
    <property type="entry name" value="Sigma_54_int_dom_ATP-bd_1"/>
</dbReference>
<keyword evidence="5" id="KW-0804">Transcription</keyword>
<dbReference type="Pfam" id="PF00158">
    <property type="entry name" value="Sigma54_activat"/>
    <property type="match status" value="1"/>
</dbReference>
<dbReference type="SMART" id="SM00382">
    <property type="entry name" value="AAA"/>
    <property type="match status" value="1"/>
</dbReference>
<evidence type="ECO:0000313" key="8">
    <source>
        <dbReference type="Proteomes" id="UP000199308"/>
    </source>
</evidence>
<dbReference type="Pfam" id="PF25601">
    <property type="entry name" value="AAA_lid_14"/>
    <property type="match status" value="1"/>
</dbReference>
<dbReference type="Pfam" id="PF01590">
    <property type="entry name" value="GAF"/>
    <property type="match status" value="1"/>
</dbReference>
<dbReference type="GO" id="GO:0003677">
    <property type="term" value="F:DNA binding"/>
    <property type="evidence" value="ECO:0007669"/>
    <property type="project" value="UniProtKB-KW"/>
</dbReference>
<sequence>MNNLNNTQLLELSIALAQSVATDHRYDDLLTAIRKMITCDAIVLLAYKGDYLQPLAQQGLAKETIGRRFHIDQHPRFEAICNADQAVRFPADSDMPDPYDGLLTAMEGDLPVHACMGIPLYFSEQLIGVLTLDSLTPAVFDQLSSRSLALIASMASISLHSSLTMESLQENVNHAKAVMKALNEPNLSGSFMEIIGQSSAIKKLKHDISLVAPSNYSVLIEGESGTGKELVAHSIHQQSDRYEQAMIYVNCAALPENLVESELFGHVKGAFTGAESKRAGKFLIADGGTLFLDEVGELPLSTQSKLLRALQSNEIQPVGQDNIIRVNVRVIAATNRDLKEEVNKGRFRADLYHRLNVYPIAVPPLREREGDINLLTGFFIERASRKLGVNQLKVSPALSENLASYNWPGNVRELEHFLTRAALKACAKVPMQQRHDHIVTIDLKDGDDLSLLPATETATANAHEISANTEPYLPQSQTPLDLRNAMNEYQRKLVKQALVVHEGNWSKAARHLNVDRANLVRLAKRLGITIEKNIL</sequence>
<dbReference type="CDD" id="cd00009">
    <property type="entry name" value="AAA"/>
    <property type="match status" value="1"/>
</dbReference>
<dbReference type="AlphaFoldDB" id="A0A1I0HC55"/>
<dbReference type="Gene3D" id="3.40.50.300">
    <property type="entry name" value="P-loop containing nucleotide triphosphate hydrolases"/>
    <property type="match status" value="1"/>
</dbReference>
<evidence type="ECO:0000313" key="7">
    <source>
        <dbReference type="EMBL" id="SET80527.1"/>
    </source>
</evidence>
<dbReference type="InterPro" id="IPR009057">
    <property type="entry name" value="Homeodomain-like_sf"/>
</dbReference>
<evidence type="ECO:0000256" key="3">
    <source>
        <dbReference type="ARBA" id="ARBA00023015"/>
    </source>
</evidence>
<dbReference type="InterPro" id="IPR002078">
    <property type="entry name" value="Sigma_54_int"/>
</dbReference>
<dbReference type="PROSITE" id="PS00688">
    <property type="entry name" value="SIGMA54_INTERACT_3"/>
    <property type="match status" value="1"/>
</dbReference>
<evidence type="ECO:0000256" key="2">
    <source>
        <dbReference type="ARBA" id="ARBA00022840"/>
    </source>
</evidence>
<dbReference type="InterPro" id="IPR003593">
    <property type="entry name" value="AAA+_ATPase"/>
</dbReference>
<dbReference type="InterPro" id="IPR025943">
    <property type="entry name" value="Sigma_54_int_dom_ATP-bd_2"/>
</dbReference>
<evidence type="ECO:0000256" key="5">
    <source>
        <dbReference type="ARBA" id="ARBA00023163"/>
    </source>
</evidence>
<keyword evidence="1" id="KW-0547">Nucleotide-binding</keyword>
<dbReference type="OrthoDB" id="9804019at2"/>
<evidence type="ECO:0000256" key="4">
    <source>
        <dbReference type="ARBA" id="ARBA00023125"/>
    </source>
</evidence>
<dbReference type="InterPro" id="IPR025944">
    <property type="entry name" value="Sigma_54_int_dom_CS"/>
</dbReference>
<dbReference type="InterPro" id="IPR029016">
    <property type="entry name" value="GAF-like_dom_sf"/>
</dbReference>
<dbReference type="RefSeq" id="WP_093331628.1">
    <property type="nucleotide sequence ID" value="NZ_AP027363.1"/>
</dbReference>
<dbReference type="Gene3D" id="1.10.8.60">
    <property type="match status" value="1"/>
</dbReference>
<evidence type="ECO:0000256" key="1">
    <source>
        <dbReference type="ARBA" id="ARBA00022741"/>
    </source>
</evidence>
<evidence type="ECO:0000259" key="6">
    <source>
        <dbReference type="PROSITE" id="PS50045"/>
    </source>
</evidence>
<reference evidence="7 8" key="1">
    <citation type="submission" date="2016-10" db="EMBL/GenBank/DDBJ databases">
        <authorList>
            <person name="de Groot N.N."/>
        </authorList>
    </citation>
    <scope>NUCLEOTIDE SEQUENCE [LARGE SCALE GENOMIC DNA]</scope>
    <source>
        <strain evidence="7 8">DSM 19706</strain>
    </source>
</reference>
<dbReference type="STRING" id="349064.SAMN05660429_02730"/>
<gene>
    <name evidence="7" type="ORF">SAMN05660429_02730</name>
</gene>
<keyword evidence="2" id="KW-0067">ATP-binding</keyword>
<dbReference type="PROSITE" id="PS50045">
    <property type="entry name" value="SIGMA54_INTERACT_4"/>
    <property type="match status" value="1"/>
</dbReference>
<dbReference type="GO" id="GO:0006355">
    <property type="term" value="P:regulation of DNA-templated transcription"/>
    <property type="evidence" value="ECO:0007669"/>
    <property type="project" value="InterPro"/>
</dbReference>
<keyword evidence="8" id="KW-1185">Reference proteome</keyword>
<dbReference type="Gene3D" id="1.10.10.60">
    <property type="entry name" value="Homeodomain-like"/>
    <property type="match status" value="1"/>
</dbReference>
<dbReference type="Proteomes" id="UP000199308">
    <property type="component" value="Unassembled WGS sequence"/>
</dbReference>
<feature type="domain" description="Sigma-54 factor interaction" evidence="6">
    <location>
        <begin position="194"/>
        <end position="423"/>
    </location>
</feature>
<dbReference type="FunFam" id="3.40.50.300:FF:000006">
    <property type="entry name" value="DNA-binding transcriptional regulator NtrC"/>
    <property type="match status" value="1"/>
</dbReference>
<name>A0A1I0HC55_THASX</name>
<dbReference type="Gene3D" id="3.30.450.40">
    <property type="match status" value="1"/>
</dbReference>
<dbReference type="PANTHER" id="PTHR32071:SF35">
    <property type="entry name" value="ANAEROBIC NITRIC OXIDE REDUCTASE TRANSCRIPTION REGULATOR NORR"/>
    <property type="match status" value="1"/>
</dbReference>
<accession>A0A1I0HC55</accession>
<dbReference type="NCBIfam" id="NF003451">
    <property type="entry name" value="PRK05022.1"/>
    <property type="match status" value="1"/>
</dbReference>
<keyword evidence="4" id="KW-0238">DNA-binding</keyword>
<dbReference type="EMBL" id="FOHK01000015">
    <property type="protein sequence ID" value="SET80527.1"/>
    <property type="molecule type" value="Genomic_DNA"/>
</dbReference>
<protein>
    <submittedName>
        <fullName evidence="7">Anaerobic nitric oxide reductase transcription regulator</fullName>
    </submittedName>
</protein>
<dbReference type="SUPFAM" id="SSF55781">
    <property type="entry name" value="GAF domain-like"/>
    <property type="match status" value="1"/>
</dbReference>
<dbReference type="PROSITE" id="PS00675">
    <property type="entry name" value="SIGMA54_INTERACT_1"/>
    <property type="match status" value="1"/>
</dbReference>
<dbReference type="SUPFAM" id="SSF46689">
    <property type="entry name" value="Homeodomain-like"/>
    <property type="match status" value="1"/>
</dbReference>
<dbReference type="SUPFAM" id="SSF52540">
    <property type="entry name" value="P-loop containing nucleoside triphosphate hydrolases"/>
    <property type="match status" value="1"/>
</dbReference>
<proteinExistence type="predicted"/>
<dbReference type="GO" id="GO:0005524">
    <property type="term" value="F:ATP binding"/>
    <property type="evidence" value="ECO:0007669"/>
    <property type="project" value="UniProtKB-KW"/>
</dbReference>
<dbReference type="InterPro" id="IPR027417">
    <property type="entry name" value="P-loop_NTPase"/>
</dbReference>
<keyword evidence="3" id="KW-0805">Transcription regulation</keyword>